<dbReference type="GO" id="GO:0046872">
    <property type="term" value="F:metal ion binding"/>
    <property type="evidence" value="ECO:0007669"/>
    <property type="project" value="UniProtKB-KW"/>
</dbReference>
<dbReference type="InterPro" id="IPR037518">
    <property type="entry name" value="MPN"/>
</dbReference>
<dbReference type="EMBL" id="JACRTK010000002">
    <property type="protein sequence ID" value="MBC8590827.1"/>
    <property type="molecule type" value="Genomic_DNA"/>
</dbReference>
<keyword evidence="6" id="KW-0482">Metalloprotease</keyword>
<evidence type="ECO:0000256" key="1">
    <source>
        <dbReference type="ARBA" id="ARBA00010243"/>
    </source>
</evidence>
<keyword evidence="2" id="KW-0645">Protease</keyword>
<evidence type="ECO:0000313" key="9">
    <source>
        <dbReference type="EMBL" id="MBC8590827.1"/>
    </source>
</evidence>
<evidence type="ECO:0000313" key="10">
    <source>
        <dbReference type="Proteomes" id="UP000601522"/>
    </source>
</evidence>
<gene>
    <name evidence="9" type="primary">radC</name>
    <name evidence="9" type="ORF">H8689_06730</name>
</gene>
<dbReference type="RefSeq" id="WP_249323660.1">
    <property type="nucleotide sequence ID" value="NZ_JACRTK010000002.1"/>
</dbReference>
<comment type="caution">
    <text evidence="9">The sequence shown here is derived from an EMBL/GenBank/DDBJ whole genome shotgun (WGS) entry which is preliminary data.</text>
</comment>
<evidence type="ECO:0000256" key="3">
    <source>
        <dbReference type="ARBA" id="ARBA00022723"/>
    </source>
</evidence>
<protein>
    <submittedName>
        <fullName evidence="9">DNA repair protein RadC</fullName>
    </submittedName>
</protein>
<dbReference type="AlphaFoldDB" id="A0A926F2K1"/>
<dbReference type="PROSITE" id="PS01302">
    <property type="entry name" value="UPF0758"/>
    <property type="match status" value="1"/>
</dbReference>
<keyword evidence="5" id="KW-0862">Zinc</keyword>
<keyword evidence="10" id="KW-1185">Reference proteome</keyword>
<dbReference type="PROSITE" id="PS50249">
    <property type="entry name" value="MPN"/>
    <property type="match status" value="1"/>
</dbReference>
<evidence type="ECO:0000256" key="7">
    <source>
        <dbReference type="RuleBase" id="RU003797"/>
    </source>
</evidence>
<feature type="domain" description="MPN" evidence="8">
    <location>
        <begin position="113"/>
        <end position="235"/>
    </location>
</feature>
<evidence type="ECO:0000256" key="4">
    <source>
        <dbReference type="ARBA" id="ARBA00022801"/>
    </source>
</evidence>
<accession>A0A926F2K1</accession>
<dbReference type="Pfam" id="PF04002">
    <property type="entry name" value="RadC"/>
    <property type="match status" value="1"/>
</dbReference>
<dbReference type="CDD" id="cd08071">
    <property type="entry name" value="MPN_DUF2466"/>
    <property type="match status" value="1"/>
</dbReference>
<organism evidence="9 10">
    <name type="scientific">Wansuia hejianensis</name>
    <dbReference type="NCBI Taxonomy" id="2763667"/>
    <lineage>
        <taxon>Bacteria</taxon>
        <taxon>Bacillati</taxon>
        <taxon>Bacillota</taxon>
        <taxon>Clostridia</taxon>
        <taxon>Lachnospirales</taxon>
        <taxon>Lachnospiraceae</taxon>
        <taxon>Wansuia</taxon>
    </lineage>
</organism>
<dbReference type="Pfam" id="PF20582">
    <property type="entry name" value="UPF0758_N"/>
    <property type="match status" value="1"/>
</dbReference>
<dbReference type="InterPro" id="IPR020891">
    <property type="entry name" value="UPF0758_CS"/>
</dbReference>
<reference evidence="9 10" key="1">
    <citation type="submission" date="2020-08" db="EMBL/GenBank/DDBJ databases">
        <title>Genome public.</title>
        <authorList>
            <person name="Liu C."/>
            <person name="Sun Q."/>
        </authorList>
    </citation>
    <scope>NUCLEOTIDE SEQUENCE [LARGE SCALE GENOMIC DNA]</scope>
    <source>
        <strain evidence="9 10">NSJ-26</strain>
    </source>
</reference>
<comment type="similarity">
    <text evidence="1 7">Belongs to the UPF0758 family.</text>
</comment>
<evidence type="ECO:0000256" key="6">
    <source>
        <dbReference type="ARBA" id="ARBA00023049"/>
    </source>
</evidence>
<dbReference type="Proteomes" id="UP000601522">
    <property type="component" value="Unassembled WGS sequence"/>
</dbReference>
<dbReference type="InterPro" id="IPR046778">
    <property type="entry name" value="UPF0758_N"/>
</dbReference>
<evidence type="ECO:0000256" key="2">
    <source>
        <dbReference type="ARBA" id="ARBA00022670"/>
    </source>
</evidence>
<evidence type="ECO:0000259" key="8">
    <source>
        <dbReference type="PROSITE" id="PS50249"/>
    </source>
</evidence>
<dbReference type="GO" id="GO:0008237">
    <property type="term" value="F:metallopeptidase activity"/>
    <property type="evidence" value="ECO:0007669"/>
    <property type="project" value="UniProtKB-KW"/>
</dbReference>
<keyword evidence="3" id="KW-0479">Metal-binding</keyword>
<dbReference type="SUPFAM" id="SSF102712">
    <property type="entry name" value="JAB1/MPN domain"/>
    <property type="match status" value="1"/>
</dbReference>
<dbReference type="PANTHER" id="PTHR30471">
    <property type="entry name" value="DNA REPAIR PROTEIN RADC"/>
    <property type="match status" value="1"/>
</dbReference>
<dbReference type="Gene3D" id="3.40.140.10">
    <property type="entry name" value="Cytidine Deaminase, domain 2"/>
    <property type="match status" value="1"/>
</dbReference>
<evidence type="ECO:0000256" key="5">
    <source>
        <dbReference type="ARBA" id="ARBA00022833"/>
    </source>
</evidence>
<dbReference type="InterPro" id="IPR025657">
    <property type="entry name" value="RadC_JAB"/>
</dbReference>
<dbReference type="NCBIfam" id="NF000642">
    <property type="entry name" value="PRK00024.1"/>
    <property type="match status" value="1"/>
</dbReference>
<dbReference type="NCBIfam" id="TIGR00608">
    <property type="entry name" value="radc"/>
    <property type="match status" value="1"/>
</dbReference>
<dbReference type="InterPro" id="IPR001405">
    <property type="entry name" value="UPF0758"/>
</dbReference>
<proteinExistence type="inferred from homology"/>
<dbReference type="PANTHER" id="PTHR30471:SF3">
    <property type="entry name" value="UPF0758 PROTEIN YEES-RELATED"/>
    <property type="match status" value="1"/>
</dbReference>
<dbReference type="GO" id="GO:0006508">
    <property type="term" value="P:proteolysis"/>
    <property type="evidence" value="ECO:0007669"/>
    <property type="project" value="UniProtKB-KW"/>
</dbReference>
<name>A0A926F2K1_9FIRM</name>
<sequence>MNKELNYEKSYTIKDLPISERPREKLYSYGAEYLSNAELLAIIIRTGHKEDTAVAVAERILRMDNRGLAHLSEVSLEELTKIKGIGKCKAAQILAAIEIGKRLNRWSADSKIKVNSPIVLAELVMDDMRYLKKEHFDIAILDTKNQILAIENISIGTLNASIVHPRDVFNAAIKKSANSIILIHNHPSGDPYPSNEDINITNRLIEVGNLIGIKVLDHIIIGDNRYISFKEKNLI</sequence>
<keyword evidence="4" id="KW-0378">Hydrolase</keyword>